<dbReference type="Proteomes" id="UP000680132">
    <property type="component" value="Unassembled WGS sequence"/>
</dbReference>
<evidence type="ECO:0000313" key="3">
    <source>
        <dbReference type="Proteomes" id="UP000680132"/>
    </source>
</evidence>
<evidence type="ECO:0000313" key="2">
    <source>
        <dbReference type="EMBL" id="MBO3664792.1"/>
    </source>
</evidence>
<comment type="caution">
    <text evidence="2">The sequence shown here is derived from an EMBL/GenBank/DDBJ whole genome shotgun (WGS) entry which is preliminary data.</text>
</comment>
<feature type="region of interest" description="Disordered" evidence="1">
    <location>
        <begin position="55"/>
        <end position="79"/>
    </location>
</feature>
<accession>A0A939QKW7</accession>
<dbReference type="AlphaFoldDB" id="A0A939QKW7"/>
<evidence type="ECO:0000256" key="1">
    <source>
        <dbReference type="SAM" id="MobiDB-lite"/>
    </source>
</evidence>
<organism evidence="2 3">
    <name type="scientific">Microbacterium stercoris</name>
    <dbReference type="NCBI Taxonomy" id="2820289"/>
    <lineage>
        <taxon>Bacteria</taxon>
        <taxon>Bacillati</taxon>
        <taxon>Actinomycetota</taxon>
        <taxon>Actinomycetes</taxon>
        <taxon>Micrococcales</taxon>
        <taxon>Microbacteriaceae</taxon>
        <taxon>Microbacterium</taxon>
    </lineage>
</organism>
<proteinExistence type="predicted"/>
<keyword evidence="3" id="KW-1185">Reference proteome</keyword>
<name>A0A939QKW7_9MICO</name>
<reference evidence="2" key="1">
    <citation type="submission" date="2021-03" db="EMBL/GenBank/DDBJ databases">
        <title>Microbacterium sp. nov., a novel actinobacterium isolated from cow dung.</title>
        <authorList>
            <person name="Zhang L."/>
        </authorList>
    </citation>
    <scope>NUCLEOTIDE SEQUENCE</scope>
    <source>
        <strain evidence="2">NEAU-LLB</strain>
    </source>
</reference>
<sequence>MTTDDELIADALPDYSPRPLREALETDEQRAEFDALVKRHGFSERAAMHVLRGREAARRQTEHSSSEAVATAVAHSRRF</sequence>
<dbReference type="EMBL" id="JAGFOA010000006">
    <property type="protein sequence ID" value="MBO3664792.1"/>
    <property type="molecule type" value="Genomic_DNA"/>
</dbReference>
<dbReference type="RefSeq" id="WP_208504797.1">
    <property type="nucleotide sequence ID" value="NZ_JAGFOA010000006.1"/>
</dbReference>
<gene>
    <name evidence="2" type="ORF">J5V96_14945</name>
</gene>
<feature type="compositionally biased region" description="Basic and acidic residues" evidence="1">
    <location>
        <begin position="55"/>
        <end position="65"/>
    </location>
</feature>
<protein>
    <submittedName>
        <fullName evidence="2">Uncharacterized protein</fullName>
    </submittedName>
</protein>